<dbReference type="RefSeq" id="XP_008477392.2">
    <property type="nucleotide sequence ID" value="XM_008479170.3"/>
</dbReference>
<keyword evidence="1" id="KW-0812">Transmembrane</keyword>
<dbReference type="Proteomes" id="UP000079169">
    <property type="component" value="Unplaced"/>
</dbReference>
<keyword evidence="1" id="KW-1133">Transmembrane helix</keyword>
<proteinExistence type="predicted"/>
<dbReference type="GeneID" id="103514301"/>
<feature type="transmembrane region" description="Helical" evidence="1">
    <location>
        <begin position="56"/>
        <end position="79"/>
    </location>
</feature>
<name>A0A1S3DB77_DIACI</name>
<protein>
    <submittedName>
        <fullName evidence="3">Uncharacterized protein LOC103514301</fullName>
    </submittedName>
</protein>
<gene>
    <name evidence="3" type="primary">LOC103514301</name>
</gene>
<sequence>MSSTILSPILQLILYASNLKGKSEMLLLEDIALRDPEKRTEWVTGGVGGAVSSSPLIMTACILIIVISIVLLICFLLLIKKHNAPSSSLSLGDDDDDVIKQQLTTHQHGGGGLDERFSVSYQLKPNDKQPDILSRGEIITINT</sequence>
<dbReference type="STRING" id="121845.A0A1S3DB77"/>
<dbReference type="KEGG" id="dci:103514301"/>
<dbReference type="PaxDb" id="121845-A0A1S3DB77"/>
<accession>A0A1S3DB77</accession>
<organism evidence="2 3">
    <name type="scientific">Diaphorina citri</name>
    <name type="common">Asian citrus psyllid</name>
    <dbReference type="NCBI Taxonomy" id="121845"/>
    <lineage>
        <taxon>Eukaryota</taxon>
        <taxon>Metazoa</taxon>
        <taxon>Ecdysozoa</taxon>
        <taxon>Arthropoda</taxon>
        <taxon>Hexapoda</taxon>
        <taxon>Insecta</taxon>
        <taxon>Pterygota</taxon>
        <taxon>Neoptera</taxon>
        <taxon>Paraneoptera</taxon>
        <taxon>Hemiptera</taxon>
        <taxon>Sternorrhyncha</taxon>
        <taxon>Psylloidea</taxon>
        <taxon>Psyllidae</taxon>
        <taxon>Diaphorininae</taxon>
        <taxon>Diaphorina</taxon>
    </lineage>
</organism>
<keyword evidence="2" id="KW-1185">Reference proteome</keyword>
<evidence type="ECO:0000256" key="1">
    <source>
        <dbReference type="SAM" id="Phobius"/>
    </source>
</evidence>
<reference evidence="3" key="1">
    <citation type="submission" date="2025-08" db="UniProtKB">
        <authorList>
            <consortium name="RefSeq"/>
        </authorList>
    </citation>
    <scope>IDENTIFICATION</scope>
</reference>
<keyword evidence="1" id="KW-0472">Membrane</keyword>
<evidence type="ECO:0000313" key="3">
    <source>
        <dbReference type="RefSeq" id="XP_008477392.2"/>
    </source>
</evidence>
<dbReference type="AlphaFoldDB" id="A0A1S3DB77"/>
<evidence type="ECO:0000313" key="2">
    <source>
        <dbReference type="Proteomes" id="UP000079169"/>
    </source>
</evidence>